<evidence type="ECO:0000313" key="3">
    <source>
        <dbReference type="Proteomes" id="UP001158067"/>
    </source>
</evidence>
<sequence>MTTTLATRKQSEAIRDRMQAIRNELPYDADAARARVQELTDWKYHMRKHPWPLLAAAAVAGYLLVPSKQPVRVTRDSDRHSSQPPADAPKKSMLGGVVGALATLAIKQGTTIATRKLSDAFLSAASSPSVGRPAATRHDVEPTTDFHQTEA</sequence>
<feature type="region of interest" description="Disordered" evidence="1">
    <location>
        <begin position="71"/>
        <end position="93"/>
    </location>
</feature>
<dbReference type="Proteomes" id="UP001158067">
    <property type="component" value="Unassembled WGS sequence"/>
</dbReference>
<reference evidence="2 3" key="1">
    <citation type="submission" date="2017-05" db="EMBL/GenBank/DDBJ databases">
        <authorList>
            <person name="Varghese N."/>
            <person name="Submissions S."/>
        </authorList>
    </citation>
    <scope>NUCLEOTIDE SEQUENCE [LARGE SCALE GENOMIC DNA]</scope>
    <source>
        <strain evidence="2 3">DSM 25457</strain>
    </source>
</reference>
<organism evidence="2 3">
    <name type="scientific">Neorhodopirellula lusitana</name>
    <dbReference type="NCBI Taxonomy" id="445327"/>
    <lineage>
        <taxon>Bacteria</taxon>
        <taxon>Pseudomonadati</taxon>
        <taxon>Planctomycetota</taxon>
        <taxon>Planctomycetia</taxon>
        <taxon>Pirellulales</taxon>
        <taxon>Pirellulaceae</taxon>
        <taxon>Neorhodopirellula</taxon>
    </lineage>
</organism>
<feature type="region of interest" description="Disordered" evidence="1">
    <location>
        <begin position="123"/>
        <end position="151"/>
    </location>
</feature>
<evidence type="ECO:0000313" key="2">
    <source>
        <dbReference type="EMBL" id="SMP59208.1"/>
    </source>
</evidence>
<evidence type="ECO:0008006" key="4">
    <source>
        <dbReference type="Google" id="ProtNLM"/>
    </source>
</evidence>
<proteinExistence type="predicted"/>
<gene>
    <name evidence="2" type="ORF">SAMN06265222_106184</name>
</gene>
<accession>A0ABY1Q494</accession>
<evidence type="ECO:0000256" key="1">
    <source>
        <dbReference type="SAM" id="MobiDB-lite"/>
    </source>
</evidence>
<dbReference type="EMBL" id="FXUG01000006">
    <property type="protein sequence ID" value="SMP59208.1"/>
    <property type="molecule type" value="Genomic_DNA"/>
</dbReference>
<keyword evidence="3" id="KW-1185">Reference proteome</keyword>
<protein>
    <recommendedName>
        <fullName evidence="4">DUF3618 domain-containing protein</fullName>
    </recommendedName>
</protein>
<dbReference type="RefSeq" id="WP_283432929.1">
    <property type="nucleotide sequence ID" value="NZ_FXUG01000006.1"/>
</dbReference>
<comment type="caution">
    <text evidence="2">The sequence shown here is derived from an EMBL/GenBank/DDBJ whole genome shotgun (WGS) entry which is preliminary data.</text>
</comment>
<name>A0ABY1Q494_9BACT</name>